<dbReference type="EMBL" id="JAGSND010000005">
    <property type="protein sequence ID" value="MBR0598201.1"/>
    <property type="molecule type" value="Genomic_DNA"/>
</dbReference>
<evidence type="ECO:0000256" key="1">
    <source>
        <dbReference type="ARBA" id="ARBA00001933"/>
    </source>
</evidence>
<dbReference type="RefSeq" id="WP_227018324.1">
    <property type="nucleotide sequence ID" value="NZ_JAGSND010000005.1"/>
</dbReference>
<dbReference type="Proteomes" id="UP000675664">
    <property type="component" value="Unassembled WGS sequence"/>
</dbReference>
<organism evidence="8 9">
    <name type="scientific">Sinanaerobacter chloroacetimidivorans</name>
    <dbReference type="NCBI Taxonomy" id="2818044"/>
    <lineage>
        <taxon>Bacteria</taxon>
        <taxon>Bacillati</taxon>
        <taxon>Bacillota</taxon>
        <taxon>Clostridia</taxon>
        <taxon>Peptostreptococcales</taxon>
        <taxon>Anaerovoracaceae</taxon>
        <taxon>Sinanaerobacter</taxon>
    </lineage>
</organism>
<dbReference type="GO" id="GO:0008483">
    <property type="term" value="F:transaminase activity"/>
    <property type="evidence" value="ECO:0007669"/>
    <property type="project" value="UniProtKB-KW"/>
</dbReference>
<dbReference type="InterPro" id="IPR015424">
    <property type="entry name" value="PyrdxlP-dep_Trfase"/>
</dbReference>
<reference evidence="8" key="1">
    <citation type="submission" date="2021-04" db="EMBL/GenBank/DDBJ databases">
        <title>Sinoanaerobacter chloroacetimidivorans sp. nov., an obligate anaerobic bacterium isolated from anaerobic sludge.</title>
        <authorList>
            <person name="Bao Y."/>
        </authorList>
    </citation>
    <scope>NUCLEOTIDE SEQUENCE</scope>
    <source>
        <strain evidence="8">BAD-6</strain>
    </source>
</reference>
<keyword evidence="4 8" id="KW-0032">Aminotransferase</keyword>
<dbReference type="PANTHER" id="PTHR42790:SF19">
    <property type="entry name" value="KYNURENINE_ALPHA-AMINOADIPATE AMINOTRANSFERASE, MITOCHONDRIAL"/>
    <property type="match status" value="1"/>
</dbReference>
<dbReference type="PANTHER" id="PTHR42790">
    <property type="entry name" value="AMINOTRANSFERASE"/>
    <property type="match status" value="1"/>
</dbReference>
<dbReference type="AlphaFoldDB" id="A0A8J7W329"/>
<dbReference type="FunFam" id="3.40.640.10:FF:000053">
    <property type="entry name" value="Aminotransferase, class I"/>
    <property type="match status" value="1"/>
</dbReference>
<keyword evidence="6" id="KW-0663">Pyridoxal phosphate</keyword>
<dbReference type="InterPro" id="IPR015422">
    <property type="entry name" value="PyrdxlP-dep_Trfase_small"/>
</dbReference>
<protein>
    <submittedName>
        <fullName evidence="8">PLP-dependent aminotransferase family protein</fullName>
    </submittedName>
</protein>
<evidence type="ECO:0000256" key="4">
    <source>
        <dbReference type="ARBA" id="ARBA00022576"/>
    </source>
</evidence>
<dbReference type="GO" id="GO:0030170">
    <property type="term" value="F:pyridoxal phosphate binding"/>
    <property type="evidence" value="ECO:0007669"/>
    <property type="project" value="InterPro"/>
</dbReference>
<proteinExistence type="inferred from homology"/>
<comment type="caution">
    <text evidence="8">The sequence shown here is derived from an EMBL/GenBank/DDBJ whole genome shotgun (WGS) entry which is preliminary data.</text>
</comment>
<comment type="similarity">
    <text evidence="2">Belongs to the class-I pyridoxal-phosphate-dependent aminotransferase family.</text>
</comment>
<keyword evidence="5" id="KW-0808">Transferase</keyword>
<dbReference type="Pfam" id="PF00155">
    <property type="entry name" value="Aminotran_1_2"/>
    <property type="match status" value="1"/>
</dbReference>
<sequence>MNFAGRMDFLQDKELLNAMELTETEDMISFSAGFPSPETYPVEDIKESFIKVLENEGKEALSYCSTSGYGTLREIIAKRMQDKFGLQYDKSEVIITSGSQQALDMSGMLFIDKGDVILFETPSYLGAVNALKAYEAELVAVPTDHDGIQIDALKEALDRYGSRVKLIYVIPDFQNPTGRSWSPERRKEFMDFIGDYDIAVLEDAAYSELSFEEQLEKPLSYYDKKGQVVYVGTFSKTFCPGLRVAWLCARHEIMEKYLILKNAADLSSSAIAQRQMAYYLQHHDLDAHIKKISKLYQERRDTMMKVIAQEFPKEAHYVVPKGGLFIWMELPENKDARELLKRAYAEKVAFIPGGSFYPSGVKNNEMRLNFSNMSEEEIRKGMRILGRLTREYLLEK</sequence>
<dbReference type="InterPro" id="IPR004839">
    <property type="entry name" value="Aminotransferase_I/II_large"/>
</dbReference>
<evidence type="ECO:0000256" key="2">
    <source>
        <dbReference type="ARBA" id="ARBA00007441"/>
    </source>
</evidence>
<evidence type="ECO:0000256" key="6">
    <source>
        <dbReference type="ARBA" id="ARBA00022898"/>
    </source>
</evidence>
<comment type="subunit">
    <text evidence="3">Homodimer.</text>
</comment>
<gene>
    <name evidence="8" type="ORF">KCX82_09975</name>
</gene>
<accession>A0A8J7W329</accession>
<dbReference type="Gene3D" id="3.90.1150.10">
    <property type="entry name" value="Aspartate Aminotransferase, domain 1"/>
    <property type="match status" value="1"/>
</dbReference>
<feature type="domain" description="Aminotransferase class I/classII large" evidence="7">
    <location>
        <begin position="26"/>
        <end position="383"/>
    </location>
</feature>
<evidence type="ECO:0000313" key="8">
    <source>
        <dbReference type="EMBL" id="MBR0598201.1"/>
    </source>
</evidence>
<dbReference type="CDD" id="cd00609">
    <property type="entry name" value="AAT_like"/>
    <property type="match status" value="1"/>
</dbReference>
<name>A0A8J7W329_9FIRM</name>
<evidence type="ECO:0000256" key="3">
    <source>
        <dbReference type="ARBA" id="ARBA00011738"/>
    </source>
</evidence>
<evidence type="ECO:0000256" key="5">
    <source>
        <dbReference type="ARBA" id="ARBA00022679"/>
    </source>
</evidence>
<dbReference type="InterPro" id="IPR050859">
    <property type="entry name" value="Class-I_PLP-dep_aminotransf"/>
</dbReference>
<dbReference type="SUPFAM" id="SSF53383">
    <property type="entry name" value="PLP-dependent transferases"/>
    <property type="match status" value="1"/>
</dbReference>
<evidence type="ECO:0000259" key="7">
    <source>
        <dbReference type="Pfam" id="PF00155"/>
    </source>
</evidence>
<dbReference type="InterPro" id="IPR015421">
    <property type="entry name" value="PyrdxlP-dep_Trfase_major"/>
</dbReference>
<evidence type="ECO:0000313" key="9">
    <source>
        <dbReference type="Proteomes" id="UP000675664"/>
    </source>
</evidence>
<dbReference type="GO" id="GO:1901605">
    <property type="term" value="P:alpha-amino acid metabolic process"/>
    <property type="evidence" value="ECO:0007669"/>
    <property type="project" value="TreeGrafter"/>
</dbReference>
<keyword evidence="9" id="KW-1185">Reference proteome</keyword>
<dbReference type="Gene3D" id="3.40.640.10">
    <property type="entry name" value="Type I PLP-dependent aspartate aminotransferase-like (Major domain)"/>
    <property type="match status" value="1"/>
</dbReference>
<reference evidence="8" key="2">
    <citation type="submission" date="2021-04" db="EMBL/GenBank/DDBJ databases">
        <authorList>
            <person name="Liu J."/>
        </authorList>
    </citation>
    <scope>NUCLEOTIDE SEQUENCE</scope>
    <source>
        <strain evidence="8">BAD-6</strain>
    </source>
</reference>
<comment type="cofactor">
    <cofactor evidence="1">
        <name>pyridoxal 5'-phosphate</name>
        <dbReference type="ChEBI" id="CHEBI:597326"/>
    </cofactor>
</comment>